<feature type="coiled-coil region" evidence="4">
    <location>
        <begin position="886"/>
        <end position="949"/>
    </location>
</feature>
<keyword evidence="1" id="KW-0547">Nucleotide-binding</keyword>
<comment type="similarity">
    <text evidence="3">Belongs to the TRAFAC class dynamin-like GTPase superfamily. GB1/RHD3 GTPase family.</text>
</comment>
<evidence type="ECO:0000259" key="6">
    <source>
        <dbReference type="PROSITE" id="PS50234"/>
    </source>
</evidence>
<evidence type="ECO:0000313" key="10">
    <source>
        <dbReference type="Proteomes" id="UP000683925"/>
    </source>
</evidence>
<evidence type="ECO:0000256" key="5">
    <source>
        <dbReference type="SAM" id="MobiDB-lite"/>
    </source>
</evidence>
<evidence type="ECO:0000313" key="9">
    <source>
        <dbReference type="EMBL" id="CAD8146616.1"/>
    </source>
</evidence>
<dbReference type="Pfam" id="PF25683">
    <property type="entry name" value="URGCP_GTPase"/>
    <property type="match status" value="1"/>
</dbReference>
<sequence>MNKLQIAPSIPEEVKEIIDVSCDDEDLENNLKTFLDQLDDEKRTQIIQSLHQMYPQQTFLRRPYFAQTQENLREQYSENQQEKKFDQILLVQKIEQYCKQNLIPSSIKDYRIPLQKLENDLHLIVDLIEVVKQKGQPNFISFLKLLINLFFLECENQIKGQIHQLVGFLLENQIYKFQYYIAQVTQDEYIQLYFLDCIYKVQSKQISVKQGKESLQQNCKDKQILFLFELFTLKHGSHTDNLLGFIKSLICVKSKKVNKDELIQYVSLTENFNENLDFLYLKLVFYFWIQFIEIFNIKESILNVENGLSRSEKKKQFLENNIKKLNSKENNMIYRYLIQKILHYSTLEDEDFKEGYCLQEAQEKQFIQKVGQFKSSNTEKLQEFAETSKKLMFYQLKSLQSQQQYLTKEINILYFLATNELNINQYKCLINIIKTNLHDHNDRKLNNFPKELKINLLHLEQSLKSESQIKMSRFFIQNETFNQYPNKLMIKMEDFNISLTSNNQMQQTVNYWLEDKRNKDNYNKLLPYYFNIIKRGESPEELLSLINKKVIQEKEGRRNETLNFKSLFQLLYINSDKELQMMLLKLHSKNHPVPLLYQNPYLEKGKTSIKDCYVFNANIFYLLQNDFPIINFSLTQTVNQFGKSELINMLFYSDQKEDQKFEISDSSSINNHSVDCQFDFSFNGSRNYLIADVHGQLEDEIFQELLPFFQLWIIQMQTEDEFDETVDKLIVLCEKMKLNCKPKIILIIRDSEKKELNKEKIKQLKKKEFDFCTSQIQNLHQQENQAIKKAEREKIKMFILQQIGTRNETVQEAQIQNSFLQICNAFNVNDQEIRKSQDILNNLTDELNKIIQNENGFYQIEAFPLRNLALEINSKKQQRQQLNFTSYQLEQELEKKKDCIVNLKNEQNRDQEEKIKQKENEKLEIENKIKQTKAKLEQFQNEIENLEVKLRKPKFNESQLIKYFSLIFTQENYYVTYLRFVEHIAKFNQKNLKNLNIKIEDIRQQLDSLKQEQIKEREELEEKLKSLENKFRVQNINIEIFWREVIKGNSSFQQNPINQVCQLIKKGEPFEFLNGDDLTIDFEFLFQLRERLLDKDDNKILCLSILGPQSSGKSTLLNRIFGCHFLTSMGKCTKGLFLQLLKISNREQFQYSFDYILLLDSEGLQSPNQQDPEFDKKISLFIIQISDILIFNVKGEIHSTFQKLIEVSFYTIAKYSKLQFLKQFSWCFNQNSQNNEGEKYKLLNQVQDIGKRLSLEEILIEEDGKKIEYFKQLDLTINNIYILGMATNLQKWQNSDDSRQNQFQEMIQEINNQDYSKNAISFGIDIINKFIKKYREPQNKHNDNFTWNAFITKVQQCWEIVSKLPDLVEFSDLKEQKDYETINKIATDKMVKVNEKFQDFDAIIYQIEEKCKLYNNSQENYDQIQKDAQQDFISKCNTQKEEILNELQREYSYQIISNSIKKKVEGNISEVYYAIALEGTLIILQKIHQLRREFQYSRVPAKIQQTLNEILNNSELLKTLQEDKSLRDNKFEQIWSELVEPTNQELKSLHTEFQKTLFECFSKYKKYYQYKIEDMDEQIDYFARQINSQDPRTQKENQMEKICSLFLKVFQQNSFKPIDQRSNLQFQQTFYQDINDRLNNLPQSPFIDPWKYLTKEITFQAIEKKKIVELLQQSLKPKLIQIVQKETQEKEKQLEIKSLFNSLNMLPIQFDQLILKNVLNLIESDFSIFLKGLTINNQQERQQSAQFQQPPQNQFQGNSNVNPQSHDFTPQSRSNCSTNPFSFPQQGNLASERNSQQQYPIQHPYPDFQNPRPVLQNPPFALQIPSPVLQNPRPVLQNPPFALQIPSPVQQNSFSGLHNRQNIQFNQIVRFPDPSIDSLINSLKVSETQTQTMDFFKLNNLYGNFPGLYQLQESLQMNNIDKTQYFILKENVSIKFKQRREKPNYQYCFKYIISQNNTPTNSNDFQLKFPPIFIEIMEENQGWIKLCSTIYDIIQKQFDEIQLSDKQEQQKYPDIFYFIIKDENVTRYDRQLLQRIIKNVEIKLEQINKEIAFFGIEFTQVLIRKLQFFSCFIIWRFICYEKLKIYQKEQYNFLKQKEAQKVKYENSILQKQKKASQYGKEQAIIIYQLCIRQFYQDQKINIKNQIIQNKMSSSQLIKKLDQEILVARKDNFNQNQNVEASIIQYICDQRKYMELHIEKLIIKLQKDIVNLLDIQSYVQNSLGLIKNNATILLDKTKILLSDQSQILDGNENQNVQLDQILNYILGKEFGKKEQNLYQQIFLYDERIKQVNLPIQKILQKDAIIQFLDTFLEEFITQISILYDESKELVTLIDEFELKGQFEEMKNIMNGCNQSCPICNRKCDSELYNEVHQHKCTNGHQLRGMNKILIGNSPSLFTCEEIVDDAEIQIMETCKIKTWKEIKTYYKNWRFKDILKPEEQQQNKLKMINIWNGGIGQQICQELSKQLKQEIRYQQKYDLPMHQQHSSTHYIFILDDSASMIDHWTFVKNCVESQFQQISRKSHARVSVVIFNITARVVVKCEELRIEEQLKLITFQMGGGTNYGPPFQQTLEILKENQEYDNSVILFYTDGEATYPQKVIEQYGALSKKMKDSIYFLACSQPIKSSSLNEILNFFKREFIYSEWRDQITPSDLNKNWAEMISQAHLDKYKA</sequence>
<dbReference type="InterPro" id="IPR030383">
    <property type="entry name" value="G_VLIG_dom"/>
</dbReference>
<feature type="domain" description="VWFA" evidence="6">
    <location>
        <begin position="2488"/>
        <end position="2660"/>
    </location>
</feature>
<feature type="region of interest" description="Disordered" evidence="5">
    <location>
        <begin position="1741"/>
        <end position="1797"/>
    </location>
</feature>
<proteinExistence type="inferred from homology"/>
<evidence type="ECO:0000259" key="8">
    <source>
        <dbReference type="PROSITE" id="PS51717"/>
    </source>
</evidence>
<evidence type="ECO:0008006" key="11">
    <source>
        <dbReference type="Google" id="ProtNLM"/>
    </source>
</evidence>
<evidence type="ECO:0000256" key="3">
    <source>
        <dbReference type="PROSITE-ProRule" id="PRU01052"/>
    </source>
</evidence>
<evidence type="ECO:0000256" key="2">
    <source>
        <dbReference type="ARBA" id="ARBA00023134"/>
    </source>
</evidence>
<dbReference type="PROSITE" id="PS51717">
    <property type="entry name" value="G_VLIG"/>
    <property type="match status" value="1"/>
</dbReference>
<dbReference type="PROSITE" id="PS50234">
    <property type="entry name" value="VWFA"/>
    <property type="match status" value="1"/>
</dbReference>
<organism evidence="9 10">
    <name type="scientific">Paramecium octaurelia</name>
    <dbReference type="NCBI Taxonomy" id="43137"/>
    <lineage>
        <taxon>Eukaryota</taxon>
        <taxon>Sar</taxon>
        <taxon>Alveolata</taxon>
        <taxon>Ciliophora</taxon>
        <taxon>Intramacronucleata</taxon>
        <taxon>Oligohymenophorea</taxon>
        <taxon>Peniculida</taxon>
        <taxon>Parameciidae</taxon>
        <taxon>Paramecium</taxon>
    </lineage>
</organism>
<dbReference type="CDD" id="cd00198">
    <property type="entry name" value="vWFA"/>
    <property type="match status" value="1"/>
</dbReference>
<feature type="domain" description="VLIG-type G" evidence="8">
    <location>
        <begin position="1097"/>
        <end position="1205"/>
    </location>
</feature>
<keyword evidence="4" id="KW-0175">Coiled coil</keyword>
<feature type="coiled-coil region" evidence="4">
    <location>
        <begin position="985"/>
        <end position="1037"/>
    </location>
</feature>
<comment type="caution">
    <text evidence="9">The sequence shown here is derived from an EMBL/GenBank/DDBJ whole genome shotgun (WGS) entry which is preliminary data.</text>
</comment>
<feature type="compositionally biased region" description="Polar residues" evidence="5">
    <location>
        <begin position="1761"/>
        <end position="1797"/>
    </location>
</feature>
<gene>
    <name evidence="9" type="ORF">POCTA_138.1.T0180400</name>
</gene>
<dbReference type="OMA" id="KNIMNGC"/>
<dbReference type="Pfam" id="PF13519">
    <property type="entry name" value="VWA_2"/>
    <property type="match status" value="1"/>
</dbReference>
<feature type="coiled-coil region" evidence="4">
    <location>
        <begin position="301"/>
        <end position="328"/>
    </location>
</feature>
<dbReference type="PROSITE" id="PS51715">
    <property type="entry name" value="G_GB1_RHD3"/>
    <property type="match status" value="1"/>
</dbReference>
<evidence type="ECO:0000256" key="1">
    <source>
        <dbReference type="ARBA" id="ARBA00022741"/>
    </source>
</evidence>
<evidence type="ECO:0000259" key="7">
    <source>
        <dbReference type="PROSITE" id="PS51715"/>
    </source>
</evidence>
<dbReference type="PANTHER" id="PTHR14819:SF25">
    <property type="entry name" value="CHROMOSOME UNDETERMINED SCAFFOLD_52, WHOLE GENOME SHOTGUN SEQUENCE"/>
    <property type="match status" value="1"/>
</dbReference>
<evidence type="ECO:0000256" key="4">
    <source>
        <dbReference type="SAM" id="Coils"/>
    </source>
</evidence>
<accession>A0A8S1T4T8</accession>
<protein>
    <recommendedName>
        <fullName evidence="11">VLIG-type G domain-containing protein</fullName>
    </recommendedName>
</protein>
<dbReference type="Proteomes" id="UP000683925">
    <property type="component" value="Unassembled WGS sequence"/>
</dbReference>
<dbReference type="InterPro" id="IPR002035">
    <property type="entry name" value="VWF_A"/>
</dbReference>
<dbReference type="GO" id="GO:0005525">
    <property type="term" value="F:GTP binding"/>
    <property type="evidence" value="ECO:0007669"/>
    <property type="project" value="UniProtKB-KW"/>
</dbReference>
<dbReference type="InterPro" id="IPR052986">
    <property type="entry name" value="VLIG_GTPase"/>
</dbReference>
<dbReference type="InterPro" id="IPR030386">
    <property type="entry name" value="G_GB1_RHD3_dom"/>
</dbReference>
<dbReference type="EMBL" id="CAJJDP010000018">
    <property type="protein sequence ID" value="CAD8146616.1"/>
    <property type="molecule type" value="Genomic_DNA"/>
</dbReference>
<keyword evidence="10" id="KW-1185">Reference proteome</keyword>
<feature type="domain" description="GB1/RHD3-type G" evidence="7">
    <location>
        <begin position="1097"/>
        <end position="1125"/>
    </location>
</feature>
<reference evidence="9" key="1">
    <citation type="submission" date="2021-01" db="EMBL/GenBank/DDBJ databases">
        <authorList>
            <consortium name="Genoscope - CEA"/>
            <person name="William W."/>
        </authorList>
    </citation>
    <scope>NUCLEOTIDE SEQUENCE</scope>
</reference>
<dbReference type="SMART" id="SM00327">
    <property type="entry name" value="VWA"/>
    <property type="match status" value="1"/>
</dbReference>
<dbReference type="PANTHER" id="PTHR14819">
    <property type="entry name" value="GTP-BINDING"/>
    <property type="match status" value="1"/>
</dbReference>
<keyword evidence="2" id="KW-0342">GTP-binding</keyword>
<feature type="compositionally biased region" description="Low complexity" evidence="5">
    <location>
        <begin position="1741"/>
        <end position="1760"/>
    </location>
</feature>
<dbReference type="OrthoDB" id="306346at2759"/>
<name>A0A8S1T4T8_PAROT</name>